<dbReference type="Gene3D" id="1.10.10.10">
    <property type="entry name" value="Winged helix-like DNA-binding domain superfamily/Winged helix DNA-binding domain"/>
    <property type="match status" value="1"/>
</dbReference>
<evidence type="ECO:0000256" key="1">
    <source>
        <dbReference type="ARBA" id="ARBA00010940"/>
    </source>
</evidence>
<protein>
    <recommendedName>
        <fullName evidence="7">E2F/DP family winged-helix DNA-binding domain-containing protein</fullName>
    </recommendedName>
</protein>
<evidence type="ECO:0000256" key="2">
    <source>
        <dbReference type="ARBA" id="ARBA00023015"/>
    </source>
</evidence>
<dbReference type="Proteomes" id="UP001066276">
    <property type="component" value="Chromosome 2_1"/>
</dbReference>
<keyword evidence="3 5" id="KW-0238">DNA-binding</keyword>
<evidence type="ECO:0000256" key="3">
    <source>
        <dbReference type="ARBA" id="ARBA00023125"/>
    </source>
</evidence>
<dbReference type="GO" id="GO:0000981">
    <property type="term" value="F:DNA-binding transcription factor activity, RNA polymerase II-specific"/>
    <property type="evidence" value="ECO:0007669"/>
    <property type="project" value="TreeGrafter"/>
</dbReference>
<dbReference type="FunFam" id="1.10.10.10:FF:000008">
    <property type="entry name" value="E2F transcription factor 1"/>
    <property type="match status" value="1"/>
</dbReference>
<dbReference type="Gene3D" id="6.10.250.540">
    <property type="match status" value="1"/>
</dbReference>
<comment type="caution">
    <text evidence="8">The sequence shown here is derived from an EMBL/GenBank/DDBJ whole genome shotgun (WGS) entry which is preliminary data.</text>
</comment>
<organism evidence="8 9">
    <name type="scientific">Pleurodeles waltl</name>
    <name type="common">Iberian ribbed newt</name>
    <dbReference type="NCBI Taxonomy" id="8319"/>
    <lineage>
        <taxon>Eukaryota</taxon>
        <taxon>Metazoa</taxon>
        <taxon>Chordata</taxon>
        <taxon>Craniata</taxon>
        <taxon>Vertebrata</taxon>
        <taxon>Euteleostomi</taxon>
        <taxon>Amphibia</taxon>
        <taxon>Batrachia</taxon>
        <taxon>Caudata</taxon>
        <taxon>Salamandroidea</taxon>
        <taxon>Salamandridae</taxon>
        <taxon>Pleurodelinae</taxon>
        <taxon>Pleurodeles</taxon>
    </lineage>
</organism>
<accession>A0AAV7VIR2</accession>
<dbReference type="InterPro" id="IPR015633">
    <property type="entry name" value="E2F"/>
</dbReference>
<gene>
    <name evidence="8" type="ORF">NDU88_005052</name>
</gene>
<comment type="similarity">
    <text evidence="1 5">Belongs to the E2F/DP family.</text>
</comment>
<evidence type="ECO:0000313" key="8">
    <source>
        <dbReference type="EMBL" id="KAJ1201238.1"/>
    </source>
</evidence>
<evidence type="ECO:0000256" key="5">
    <source>
        <dbReference type="RuleBase" id="RU003796"/>
    </source>
</evidence>
<evidence type="ECO:0000259" key="7">
    <source>
        <dbReference type="SMART" id="SM01372"/>
    </source>
</evidence>
<feature type="region of interest" description="Disordered" evidence="6">
    <location>
        <begin position="38"/>
        <end position="86"/>
    </location>
</feature>
<evidence type="ECO:0000256" key="4">
    <source>
        <dbReference type="ARBA" id="ARBA00023163"/>
    </source>
</evidence>
<name>A0AAV7VIR2_PLEWA</name>
<dbReference type="PANTHER" id="PTHR12081">
    <property type="entry name" value="TRANSCRIPTION FACTOR E2F"/>
    <property type="match status" value="1"/>
</dbReference>
<feature type="domain" description="E2F/DP family winged-helix DNA-binding" evidence="7">
    <location>
        <begin position="130"/>
        <end position="195"/>
    </location>
</feature>
<dbReference type="GO" id="GO:0000978">
    <property type="term" value="F:RNA polymerase II cis-regulatory region sequence-specific DNA binding"/>
    <property type="evidence" value="ECO:0007669"/>
    <property type="project" value="InterPro"/>
</dbReference>
<dbReference type="InterPro" id="IPR003316">
    <property type="entry name" value="E2F_WHTH_DNA-bd_dom"/>
</dbReference>
<dbReference type="SMART" id="SM01372">
    <property type="entry name" value="E2F_TDP"/>
    <property type="match status" value="1"/>
</dbReference>
<dbReference type="SUPFAM" id="SSF144074">
    <property type="entry name" value="E2F-DP heterodimerization region"/>
    <property type="match status" value="1"/>
</dbReference>
<dbReference type="EMBL" id="JANPWB010000003">
    <property type="protein sequence ID" value="KAJ1201238.1"/>
    <property type="molecule type" value="Genomic_DNA"/>
</dbReference>
<feature type="region of interest" description="Disordered" evidence="6">
    <location>
        <begin position="1"/>
        <end position="23"/>
    </location>
</feature>
<dbReference type="InterPro" id="IPR036390">
    <property type="entry name" value="WH_DNA-bd_sf"/>
</dbReference>
<proteinExistence type="inferred from homology"/>
<dbReference type="PANTHER" id="PTHR12081:SF44">
    <property type="entry name" value="TRANSCRIPTION FACTOR E2F3"/>
    <property type="match status" value="1"/>
</dbReference>
<dbReference type="AlphaFoldDB" id="A0AAV7VIR2"/>
<evidence type="ECO:0000256" key="6">
    <source>
        <dbReference type="SAM" id="MobiDB-lite"/>
    </source>
</evidence>
<dbReference type="InterPro" id="IPR037241">
    <property type="entry name" value="E2F-DP_heterodim"/>
</dbReference>
<keyword evidence="9" id="KW-1185">Reference proteome</keyword>
<dbReference type="SUPFAM" id="SSF46785">
    <property type="entry name" value="Winged helix' DNA-binding domain"/>
    <property type="match status" value="1"/>
</dbReference>
<sequence length="253" mass="27515">MAPGTPARRLASRDHGPPTPLLLAAGFSPAAYIQILASPPPSPAAPPHEQASPAGGPMHLALHGSGGSRGVPPPSPSTGRPKAKRRLDLGEISHQYLIEEFKTPKGKGRAATVDSPKTCSSRKAYLEKNRYDTSLGLLTKKFIELLSQSADGVVDLNKAAEILKVQKRRIYDITNVLEGIDLLEKKSKNNIQWLGCSLTDPRTNLAHQDGLSDEVMELSRQEKLLDDLIQSCTLNLKLLTEDSENQRYPFQGL</sequence>
<dbReference type="Pfam" id="PF02319">
    <property type="entry name" value="WHD_E2F_TDP"/>
    <property type="match status" value="1"/>
</dbReference>
<dbReference type="InterPro" id="IPR036388">
    <property type="entry name" value="WH-like_DNA-bd_sf"/>
</dbReference>
<dbReference type="GO" id="GO:0090575">
    <property type="term" value="C:RNA polymerase II transcription regulator complex"/>
    <property type="evidence" value="ECO:0007669"/>
    <property type="project" value="TreeGrafter"/>
</dbReference>
<keyword evidence="2 5" id="KW-0805">Transcription regulation</keyword>
<evidence type="ECO:0000313" key="9">
    <source>
        <dbReference type="Proteomes" id="UP001066276"/>
    </source>
</evidence>
<comment type="subcellular location">
    <subcellularLocation>
        <location evidence="5">Nucleus</location>
    </subcellularLocation>
</comment>
<keyword evidence="4 5" id="KW-0804">Transcription</keyword>
<keyword evidence="5" id="KW-0539">Nucleus</keyword>
<reference evidence="8" key="1">
    <citation type="journal article" date="2022" name="bioRxiv">
        <title>Sequencing and chromosome-scale assembly of the giantPleurodeles waltlgenome.</title>
        <authorList>
            <person name="Brown T."/>
            <person name="Elewa A."/>
            <person name="Iarovenko S."/>
            <person name="Subramanian E."/>
            <person name="Araus A.J."/>
            <person name="Petzold A."/>
            <person name="Susuki M."/>
            <person name="Suzuki K.-i.T."/>
            <person name="Hayashi T."/>
            <person name="Toyoda A."/>
            <person name="Oliveira C."/>
            <person name="Osipova E."/>
            <person name="Leigh N.D."/>
            <person name="Simon A."/>
            <person name="Yun M.H."/>
        </authorList>
    </citation>
    <scope>NUCLEOTIDE SEQUENCE</scope>
    <source>
        <strain evidence="8">20211129_DDA</strain>
        <tissue evidence="8">Liver</tissue>
    </source>
</reference>